<accession>A0A177VE71</accession>
<feature type="transmembrane region" description="Helical" evidence="2">
    <location>
        <begin position="220"/>
        <end position="240"/>
    </location>
</feature>
<feature type="compositionally biased region" description="Low complexity" evidence="1">
    <location>
        <begin position="576"/>
        <end position="585"/>
    </location>
</feature>
<dbReference type="PANTHER" id="PTHR31685">
    <property type="entry name" value="INTEGRAL MEMBRANE PROTEIN (AFU_ORTHOLOGUE AFUA_6G12730)-RELATED"/>
    <property type="match status" value="1"/>
</dbReference>
<feature type="region of interest" description="Disordered" evidence="1">
    <location>
        <begin position="502"/>
        <end position="529"/>
    </location>
</feature>
<feature type="region of interest" description="Disordered" evidence="1">
    <location>
        <begin position="1"/>
        <end position="23"/>
    </location>
</feature>
<feature type="transmembrane region" description="Helical" evidence="2">
    <location>
        <begin position="471"/>
        <end position="492"/>
    </location>
</feature>
<evidence type="ECO:0000259" key="3">
    <source>
        <dbReference type="Pfam" id="PF10348"/>
    </source>
</evidence>
<proteinExistence type="predicted"/>
<feature type="compositionally biased region" description="Polar residues" evidence="1">
    <location>
        <begin position="505"/>
        <end position="515"/>
    </location>
</feature>
<keyword evidence="2" id="KW-0812">Transmembrane</keyword>
<feature type="transmembrane region" description="Helical" evidence="2">
    <location>
        <begin position="252"/>
        <end position="268"/>
    </location>
</feature>
<feature type="transmembrane region" description="Helical" evidence="2">
    <location>
        <begin position="147"/>
        <end position="165"/>
    </location>
</feature>
<dbReference type="InterPro" id="IPR018825">
    <property type="entry name" value="DUF2427"/>
</dbReference>
<evidence type="ECO:0008006" key="7">
    <source>
        <dbReference type="Google" id="ProtNLM"/>
    </source>
</evidence>
<name>A0A177VE71_9BASI</name>
<feature type="domain" description="DUF2427" evidence="3">
    <location>
        <begin position="66"/>
        <end position="164"/>
    </location>
</feature>
<keyword evidence="2" id="KW-0472">Membrane</keyword>
<dbReference type="InterPro" id="IPR018827">
    <property type="entry name" value="YTP1_C"/>
</dbReference>
<comment type="caution">
    <text evidence="5">The sequence shown here is derived from an EMBL/GenBank/DDBJ whole genome shotgun (WGS) entry which is preliminary data.</text>
</comment>
<evidence type="ECO:0000259" key="4">
    <source>
        <dbReference type="Pfam" id="PF10355"/>
    </source>
</evidence>
<feature type="region of interest" description="Disordered" evidence="1">
    <location>
        <begin position="363"/>
        <end position="415"/>
    </location>
</feature>
<dbReference type="EMBL" id="LWDD02000101">
    <property type="protein sequence ID" value="KAE8263960.1"/>
    <property type="molecule type" value="Genomic_DNA"/>
</dbReference>
<feature type="transmembrane region" description="Helical" evidence="2">
    <location>
        <begin position="433"/>
        <end position="451"/>
    </location>
</feature>
<keyword evidence="2" id="KW-1133">Transmembrane helix</keyword>
<organism evidence="5 6">
    <name type="scientific">Tilletia caries</name>
    <name type="common">wheat bunt fungus</name>
    <dbReference type="NCBI Taxonomy" id="13290"/>
    <lineage>
        <taxon>Eukaryota</taxon>
        <taxon>Fungi</taxon>
        <taxon>Dikarya</taxon>
        <taxon>Basidiomycota</taxon>
        <taxon>Ustilaginomycotina</taxon>
        <taxon>Exobasidiomycetes</taxon>
        <taxon>Tilletiales</taxon>
        <taxon>Tilletiaceae</taxon>
        <taxon>Tilletia</taxon>
    </lineage>
</organism>
<evidence type="ECO:0000313" key="6">
    <source>
        <dbReference type="Proteomes" id="UP000077671"/>
    </source>
</evidence>
<feature type="compositionally biased region" description="Acidic residues" evidence="1">
    <location>
        <begin position="387"/>
        <end position="398"/>
    </location>
</feature>
<feature type="transmembrane region" description="Helical" evidence="2">
    <location>
        <begin position="311"/>
        <end position="330"/>
    </location>
</feature>
<dbReference type="AlphaFoldDB" id="A0A177VE71"/>
<feature type="transmembrane region" description="Helical" evidence="2">
    <location>
        <begin position="336"/>
        <end position="356"/>
    </location>
</feature>
<reference evidence="5" key="1">
    <citation type="submission" date="2016-04" db="EMBL/GenBank/DDBJ databases">
        <authorList>
            <person name="Nguyen H.D."/>
            <person name="Kesanakurti P."/>
            <person name="Cullis J."/>
            <person name="Levesque C.A."/>
            <person name="Hambleton S."/>
        </authorList>
    </citation>
    <scope>NUCLEOTIDE SEQUENCE</scope>
    <source>
        <strain evidence="5">DAOMC 238032</strain>
    </source>
</reference>
<feature type="compositionally biased region" description="Basic and acidic residues" evidence="1">
    <location>
        <begin position="404"/>
        <end position="415"/>
    </location>
</feature>
<protein>
    <recommendedName>
        <fullName evidence="7">Protein YTP1-like C-terminal domain-containing protein</fullName>
    </recommendedName>
</protein>
<dbReference type="PANTHER" id="PTHR31685:SF2">
    <property type="entry name" value="PROTEIN YTP1"/>
    <property type="match status" value="1"/>
</dbReference>
<feature type="transmembrane region" description="Helical" evidence="2">
    <location>
        <begin position="108"/>
        <end position="127"/>
    </location>
</feature>
<feature type="domain" description="Protein YTP1-like C-terminal" evidence="4">
    <location>
        <begin position="192"/>
        <end position="370"/>
    </location>
</feature>
<feature type="region of interest" description="Disordered" evidence="1">
    <location>
        <begin position="543"/>
        <end position="642"/>
    </location>
</feature>
<feature type="transmembrane region" description="Helical" evidence="2">
    <location>
        <begin position="80"/>
        <end position="101"/>
    </location>
</feature>
<reference evidence="5" key="2">
    <citation type="journal article" date="2019" name="IMA Fungus">
        <title>Genome sequencing and comparison of five Tilletia species to identify candidate genes for the detection of regulated species infecting wheat.</title>
        <authorList>
            <person name="Nguyen H.D.T."/>
            <person name="Sultana T."/>
            <person name="Kesanakurti P."/>
            <person name="Hambleton S."/>
        </authorList>
    </citation>
    <scope>NUCLEOTIDE SEQUENCE</scope>
    <source>
        <strain evidence="5">DAOMC 238032</strain>
    </source>
</reference>
<evidence type="ECO:0000256" key="2">
    <source>
        <dbReference type="SAM" id="Phobius"/>
    </source>
</evidence>
<feature type="transmembrane region" description="Helical" evidence="2">
    <location>
        <begin position="280"/>
        <end position="299"/>
    </location>
</feature>
<feature type="compositionally biased region" description="Basic and acidic residues" evidence="1">
    <location>
        <begin position="632"/>
        <end position="642"/>
    </location>
</feature>
<feature type="transmembrane region" description="Helical" evidence="2">
    <location>
        <begin position="177"/>
        <end position="200"/>
    </location>
</feature>
<evidence type="ECO:0000256" key="1">
    <source>
        <dbReference type="SAM" id="MobiDB-lite"/>
    </source>
</evidence>
<evidence type="ECO:0000313" key="5">
    <source>
        <dbReference type="EMBL" id="KAE8263960.1"/>
    </source>
</evidence>
<dbReference type="Pfam" id="PF10348">
    <property type="entry name" value="DUF2427"/>
    <property type="match status" value="1"/>
</dbReference>
<sequence length="642" mass="69834">MTSKSPTTTRTTTSTSTSTSTFMSAARTRTAARGVLSMAAVRPRMVLLVVAAAAAAVGVAAHPHHHDGPADDTVPIDSVLWIHMLVQAFTWIILFPLTMVLGLVRHRLHVPLSALSLLLTTGGYFLGHGHKGRSFPHSAHGTLASLMIFYLAAQTVLGIYLKLHLRWRLERFVRPTVLVVHGLLGRGFPVVGWVQCLFGVITLRSWCLGGHLGQCLAHHIMGSASQGYAVIMLIMMKAAVGWLHRRGHSQEWFDSWVIFVWGWVNALTEHQGGKWTHKDLQHTMMGVLWIFGGAVGIWLSRGGRRSVFPGLMLIFTGWAMSSHAQVLMISTMVHALFGYVLMAAGLARIIEICFVLQDGPTGHIPPQPTRQRRRNAAVSAQTSHTEGEEEVGEGEEAEILPPDENNRLHSSHRDERTGAVRYERSAWFEVKTFQYLPPYLLTAAGMLFISATDEELRWADGQGVDAVTWGLIDFSISLGLFLWFNVLIDLYVSMGGYRGQAAGGPQSSILPSGQLEQGGGSARNGERGESDYVPLLSRRSESISATPIPPAGRIGANNAGPAKGPHRRGILANGRSSSTAAAASSQGDRTEKEAVLGNGHGAQAHVLFAESDEENDEEGEGEDPFDDEEGDSADRPRLLARR</sequence>
<dbReference type="Proteomes" id="UP000077671">
    <property type="component" value="Unassembled WGS sequence"/>
</dbReference>
<dbReference type="Pfam" id="PF10355">
    <property type="entry name" value="Ytp1"/>
    <property type="match status" value="1"/>
</dbReference>
<feature type="compositionally biased region" description="Acidic residues" evidence="1">
    <location>
        <begin position="610"/>
        <end position="631"/>
    </location>
</feature>
<gene>
    <name evidence="5" type="ORF">A4X03_0g1297</name>
</gene>